<dbReference type="EMBL" id="BMYK01000007">
    <property type="protein sequence ID" value="GHC84457.1"/>
    <property type="molecule type" value="Genomic_DNA"/>
</dbReference>
<evidence type="ECO:0000256" key="2">
    <source>
        <dbReference type="ARBA" id="ARBA00022679"/>
    </source>
</evidence>
<dbReference type="PANTHER" id="PTHR30160:SF1">
    <property type="entry name" value="LIPOPOLYSACCHARIDE 1,2-N-ACETYLGLUCOSAMINETRANSFERASE-RELATED"/>
    <property type="match status" value="1"/>
</dbReference>
<evidence type="ECO:0000256" key="1">
    <source>
        <dbReference type="ARBA" id="ARBA00022676"/>
    </source>
</evidence>
<keyword evidence="1" id="KW-0328">Glycosyltransferase</keyword>
<organism evidence="3 4">
    <name type="scientific">Pseudorhodoferax aquiterrae</name>
    <dbReference type="NCBI Taxonomy" id="747304"/>
    <lineage>
        <taxon>Bacteria</taxon>
        <taxon>Pseudomonadati</taxon>
        <taxon>Pseudomonadota</taxon>
        <taxon>Betaproteobacteria</taxon>
        <taxon>Burkholderiales</taxon>
        <taxon>Comamonadaceae</taxon>
    </lineage>
</organism>
<dbReference type="Proteomes" id="UP000626210">
    <property type="component" value="Unassembled WGS sequence"/>
</dbReference>
<dbReference type="Pfam" id="PF01075">
    <property type="entry name" value="Glyco_transf_9"/>
    <property type="match status" value="1"/>
</dbReference>
<dbReference type="SUPFAM" id="SSF53756">
    <property type="entry name" value="UDP-Glycosyltransferase/glycogen phosphorylase"/>
    <property type="match status" value="1"/>
</dbReference>
<comment type="caution">
    <text evidence="3">The sequence shown here is derived from an EMBL/GenBank/DDBJ whole genome shotgun (WGS) entry which is preliminary data.</text>
</comment>
<evidence type="ECO:0008006" key="5">
    <source>
        <dbReference type="Google" id="ProtNLM"/>
    </source>
</evidence>
<proteinExistence type="predicted"/>
<evidence type="ECO:0000313" key="3">
    <source>
        <dbReference type="EMBL" id="GHC84457.1"/>
    </source>
</evidence>
<protein>
    <recommendedName>
        <fullName evidence="5">Lipopolysaccharide heptosyltransferase II</fullName>
    </recommendedName>
</protein>
<keyword evidence="4" id="KW-1185">Reference proteome</keyword>
<dbReference type="InterPro" id="IPR002201">
    <property type="entry name" value="Glyco_trans_9"/>
</dbReference>
<accession>A0ABQ3G353</accession>
<sequence>MAVIDARWAQVRRLLVVRLDNLGDLLMTTPALAALRQALPQARMALLASPSGAAALPHLPMLDEAIAYDAPWVRSSAGDGAQADHALLQRLALAEFDAAIVFTVCTQSALPAALLCRLAGIPLRLAHSRENPYGLLSDWVRDADQVQTGMRHEVQRQLDLVRQLGIDASGGPLVFQVPSAHARRLRQRLAAASGSASRPYFAVHVGASAASRRYAPEGFAAAADAIARLSGLLPVFTGTASEQALVEQVRSRMAMPSLALAGALDLGELGALLAGARVLVANNTGPVHMAAALGTPVVVLYAQTNPQHTPWQVPARVLFHDVDCRHCLRSTCPAGHHDCLARVAPADVAAAALELLQAGAREAA</sequence>
<name>A0ABQ3G353_9BURK</name>
<dbReference type="Gene3D" id="3.40.50.2000">
    <property type="entry name" value="Glycogen Phosphorylase B"/>
    <property type="match status" value="2"/>
</dbReference>
<dbReference type="InterPro" id="IPR051199">
    <property type="entry name" value="LPS_LOS_Heptosyltrfase"/>
</dbReference>
<keyword evidence="2" id="KW-0808">Transferase</keyword>
<dbReference type="PANTHER" id="PTHR30160">
    <property type="entry name" value="TETRAACYLDISACCHARIDE 4'-KINASE-RELATED"/>
    <property type="match status" value="1"/>
</dbReference>
<dbReference type="CDD" id="cd03789">
    <property type="entry name" value="GT9_LPS_heptosyltransferase"/>
    <property type="match status" value="1"/>
</dbReference>
<evidence type="ECO:0000313" key="4">
    <source>
        <dbReference type="Proteomes" id="UP000626210"/>
    </source>
</evidence>
<reference evidence="4" key="1">
    <citation type="journal article" date="2019" name="Int. J. Syst. Evol. Microbiol.">
        <title>The Global Catalogue of Microorganisms (GCM) 10K type strain sequencing project: providing services to taxonomists for standard genome sequencing and annotation.</title>
        <authorList>
            <consortium name="The Broad Institute Genomics Platform"/>
            <consortium name="The Broad Institute Genome Sequencing Center for Infectious Disease"/>
            <person name="Wu L."/>
            <person name="Ma J."/>
        </authorList>
    </citation>
    <scope>NUCLEOTIDE SEQUENCE [LARGE SCALE GENOMIC DNA]</scope>
    <source>
        <strain evidence="4">KCTC 23314</strain>
    </source>
</reference>
<gene>
    <name evidence="3" type="ORF">GCM10007320_28890</name>
</gene>
<dbReference type="RefSeq" id="WP_189687641.1">
    <property type="nucleotide sequence ID" value="NZ_BMYK01000007.1"/>
</dbReference>